<evidence type="ECO:0000313" key="1">
    <source>
        <dbReference type="EMBL" id="QTA92846.1"/>
    </source>
</evidence>
<name>A0A975GT94_9BACT</name>
<reference evidence="1" key="1">
    <citation type="journal article" date="2021" name="Microb. Physiol.">
        <title>Proteogenomic Insights into the Physiology of Marine, Sulfate-Reducing, Filamentous Desulfonema limicola and Desulfonema magnum.</title>
        <authorList>
            <person name="Schnaars V."/>
            <person name="Wohlbrand L."/>
            <person name="Scheve S."/>
            <person name="Hinrichs C."/>
            <person name="Reinhardt R."/>
            <person name="Rabus R."/>
        </authorList>
    </citation>
    <scope>NUCLEOTIDE SEQUENCE</scope>
    <source>
        <strain evidence="1">4be13</strain>
    </source>
</reference>
<dbReference type="EMBL" id="CP061800">
    <property type="protein sequence ID" value="QTA92846.1"/>
    <property type="molecule type" value="Genomic_DNA"/>
</dbReference>
<accession>A0A975GT94</accession>
<proteinExistence type="predicted"/>
<dbReference type="KEGG" id="dmm:dnm_089390"/>
<dbReference type="AlphaFoldDB" id="A0A975GT94"/>
<protein>
    <submittedName>
        <fullName evidence="1">Uncharacterized protein</fullName>
    </submittedName>
</protein>
<dbReference type="Proteomes" id="UP000663722">
    <property type="component" value="Chromosome"/>
</dbReference>
<evidence type="ECO:0000313" key="2">
    <source>
        <dbReference type="Proteomes" id="UP000663722"/>
    </source>
</evidence>
<gene>
    <name evidence="1" type="ORF">dnm_089390</name>
</gene>
<dbReference type="RefSeq" id="WP_207680046.1">
    <property type="nucleotide sequence ID" value="NZ_CP061800.1"/>
</dbReference>
<sequence length="65" mass="7608">MKKKSVSKVVFDDHVGCFGDFSINDPVCKKYCALSLRCTIASDQNDQLEFFEDMIYPDDMFMRFH</sequence>
<keyword evidence="2" id="KW-1185">Reference proteome</keyword>
<organism evidence="1 2">
    <name type="scientific">Desulfonema magnum</name>
    <dbReference type="NCBI Taxonomy" id="45655"/>
    <lineage>
        <taxon>Bacteria</taxon>
        <taxon>Pseudomonadati</taxon>
        <taxon>Thermodesulfobacteriota</taxon>
        <taxon>Desulfobacteria</taxon>
        <taxon>Desulfobacterales</taxon>
        <taxon>Desulfococcaceae</taxon>
        <taxon>Desulfonema</taxon>
    </lineage>
</organism>